<dbReference type="PROSITE" id="PS50076">
    <property type="entry name" value="DNAJ_2"/>
    <property type="match status" value="1"/>
</dbReference>
<feature type="compositionally biased region" description="Basic and acidic residues" evidence="1">
    <location>
        <begin position="249"/>
        <end position="299"/>
    </location>
</feature>
<dbReference type="AlphaFoldDB" id="A0AAW0QI51"/>
<dbReference type="SUPFAM" id="SSF46565">
    <property type="entry name" value="Chaperone J-domain"/>
    <property type="match status" value="1"/>
</dbReference>
<organism evidence="4 5">
    <name type="scientific">Apiospora kogelbergensis</name>
    <dbReference type="NCBI Taxonomy" id="1337665"/>
    <lineage>
        <taxon>Eukaryota</taxon>
        <taxon>Fungi</taxon>
        <taxon>Dikarya</taxon>
        <taxon>Ascomycota</taxon>
        <taxon>Pezizomycotina</taxon>
        <taxon>Sordariomycetes</taxon>
        <taxon>Xylariomycetidae</taxon>
        <taxon>Amphisphaeriales</taxon>
        <taxon>Apiosporaceae</taxon>
        <taxon>Apiospora</taxon>
    </lineage>
</organism>
<dbReference type="PROSITE" id="PS00636">
    <property type="entry name" value="DNAJ_1"/>
    <property type="match status" value="1"/>
</dbReference>
<reference evidence="4 5" key="1">
    <citation type="submission" date="2023-01" db="EMBL/GenBank/DDBJ databases">
        <title>Analysis of 21 Apiospora genomes using comparative genomics revels a genus with tremendous synthesis potential of carbohydrate active enzymes and secondary metabolites.</title>
        <authorList>
            <person name="Sorensen T."/>
        </authorList>
    </citation>
    <scope>NUCLEOTIDE SEQUENCE [LARGE SCALE GENOMIC DNA]</scope>
    <source>
        <strain evidence="4 5">CBS 117206</strain>
    </source>
</reference>
<dbReference type="Pfam" id="PF00226">
    <property type="entry name" value="DnaJ"/>
    <property type="match status" value="1"/>
</dbReference>
<dbReference type="PRINTS" id="PR00625">
    <property type="entry name" value="JDOMAIN"/>
</dbReference>
<dbReference type="GO" id="GO:0051082">
    <property type="term" value="F:unfolded protein binding"/>
    <property type="evidence" value="ECO:0007669"/>
    <property type="project" value="TreeGrafter"/>
</dbReference>
<dbReference type="CDD" id="cd06257">
    <property type="entry name" value="DnaJ"/>
    <property type="match status" value="1"/>
</dbReference>
<evidence type="ECO:0000256" key="2">
    <source>
        <dbReference type="SAM" id="Phobius"/>
    </source>
</evidence>
<feature type="domain" description="J" evidence="3">
    <location>
        <begin position="116"/>
        <end position="200"/>
    </location>
</feature>
<name>A0AAW0QI51_9PEZI</name>
<feature type="region of interest" description="Disordered" evidence="1">
    <location>
        <begin position="88"/>
        <end position="113"/>
    </location>
</feature>
<comment type="caution">
    <text evidence="4">The sequence shown here is derived from an EMBL/GenBank/DDBJ whole genome shotgun (WGS) entry which is preliminary data.</text>
</comment>
<proteinExistence type="predicted"/>
<dbReference type="EMBL" id="JAQQWP010000009">
    <property type="protein sequence ID" value="KAK8100898.1"/>
    <property type="molecule type" value="Genomic_DNA"/>
</dbReference>
<keyword evidence="5" id="KW-1185">Reference proteome</keyword>
<keyword evidence="2" id="KW-1133">Transmembrane helix</keyword>
<dbReference type="GO" id="GO:0042026">
    <property type="term" value="P:protein refolding"/>
    <property type="evidence" value="ECO:0007669"/>
    <property type="project" value="TreeGrafter"/>
</dbReference>
<dbReference type="PANTHER" id="PTHR43096:SF10">
    <property type="entry name" value="CHAPERONE PROTEIN DNAJ A6, CHLOROPLASTIC"/>
    <property type="match status" value="1"/>
</dbReference>
<evidence type="ECO:0000313" key="4">
    <source>
        <dbReference type="EMBL" id="KAK8100898.1"/>
    </source>
</evidence>
<dbReference type="InterPro" id="IPR018253">
    <property type="entry name" value="DnaJ_domain_CS"/>
</dbReference>
<sequence>MDRFCFREDVETVQARYNEYLAMLEDSGNVDESPDPPRPKRRLSSWFMYICSWHFVGEVIFLVFIALVVGTMYRQLFLRPSDYASRQQRYRSGSDGGAPPPEYPLLSKPGSSPPPNYYSILDIDPDASGRELRAAYRRMARKYHPDKTQTSAASAALPNNGDNASDSIKANAAEERFRLVYAAYQTLSNGEDRCLYDYREYPRSEGAQKSHLSSSARLRKYYQCLRQVRGVLFQRAPPNDKEDADDGGDGDHRRNDSVESLVSKDDKGSVEHGNKGEEGVEDTKGGEEVEKKEEQEKNSETAAAKQETAVTETTDPAWRQYLRYAGKAAEGAGEAYHTLCYGDAVARTGLFAVSHAITWRFGMELPDLCLGGA</sequence>
<evidence type="ECO:0000256" key="1">
    <source>
        <dbReference type="SAM" id="MobiDB-lite"/>
    </source>
</evidence>
<dbReference type="Proteomes" id="UP001392437">
    <property type="component" value="Unassembled WGS sequence"/>
</dbReference>
<dbReference type="GO" id="GO:0005737">
    <property type="term" value="C:cytoplasm"/>
    <property type="evidence" value="ECO:0007669"/>
    <property type="project" value="TreeGrafter"/>
</dbReference>
<protein>
    <submittedName>
        <fullName evidence="4">DnaJ-domain-containing protein</fullName>
    </submittedName>
</protein>
<dbReference type="InterPro" id="IPR001623">
    <property type="entry name" value="DnaJ_domain"/>
</dbReference>
<dbReference type="PANTHER" id="PTHR43096">
    <property type="entry name" value="DNAJ HOMOLOG 1, MITOCHONDRIAL-RELATED"/>
    <property type="match status" value="1"/>
</dbReference>
<keyword evidence="2" id="KW-0472">Membrane</keyword>
<feature type="region of interest" description="Disordered" evidence="1">
    <location>
        <begin position="233"/>
        <end position="313"/>
    </location>
</feature>
<dbReference type="Gene3D" id="1.10.287.110">
    <property type="entry name" value="DnaJ domain"/>
    <property type="match status" value="1"/>
</dbReference>
<evidence type="ECO:0000259" key="3">
    <source>
        <dbReference type="PROSITE" id="PS50076"/>
    </source>
</evidence>
<dbReference type="InterPro" id="IPR036869">
    <property type="entry name" value="J_dom_sf"/>
</dbReference>
<accession>A0AAW0QI51</accession>
<dbReference type="SMART" id="SM00271">
    <property type="entry name" value="DnaJ"/>
    <property type="match status" value="1"/>
</dbReference>
<feature type="region of interest" description="Disordered" evidence="1">
    <location>
        <begin position="143"/>
        <end position="163"/>
    </location>
</feature>
<gene>
    <name evidence="4" type="ORF">PG999_011272</name>
</gene>
<feature type="transmembrane region" description="Helical" evidence="2">
    <location>
        <begin position="46"/>
        <end position="69"/>
    </location>
</feature>
<keyword evidence="2" id="KW-0812">Transmembrane</keyword>
<evidence type="ECO:0000313" key="5">
    <source>
        <dbReference type="Proteomes" id="UP001392437"/>
    </source>
</evidence>